<dbReference type="STRING" id="1423792.FD09_GL001689"/>
<keyword evidence="7" id="KW-0407">Ion channel</keyword>
<feature type="transmembrane region" description="Helical" evidence="8">
    <location>
        <begin position="60"/>
        <end position="79"/>
    </location>
</feature>
<dbReference type="PATRIC" id="fig|1423792.3.peg.1713"/>
<feature type="domain" description="Potassium channel" evidence="9">
    <location>
        <begin position="158"/>
        <end position="228"/>
    </location>
</feature>
<evidence type="ECO:0000259" key="9">
    <source>
        <dbReference type="Pfam" id="PF07885"/>
    </source>
</evidence>
<dbReference type="PRINTS" id="PR00169">
    <property type="entry name" value="KCHANNEL"/>
</dbReference>
<gene>
    <name evidence="11" type="ORF">FD09_GL001689</name>
</gene>
<evidence type="ECO:0000256" key="2">
    <source>
        <dbReference type="ARBA" id="ARBA00022448"/>
    </source>
</evidence>
<keyword evidence="6 8" id="KW-0472">Membrane</keyword>
<evidence type="ECO:0000313" key="11">
    <source>
        <dbReference type="EMBL" id="KRL08065.1"/>
    </source>
</evidence>
<dbReference type="PANTHER" id="PTHR11537">
    <property type="entry name" value="VOLTAGE-GATED POTASSIUM CHANNEL"/>
    <property type="match status" value="1"/>
</dbReference>
<dbReference type="InterPro" id="IPR018649">
    <property type="entry name" value="SHOCT"/>
</dbReference>
<proteinExistence type="predicted"/>
<dbReference type="GO" id="GO:0005249">
    <property type="term" value="F:voltage-gated potassium channel activity"/>
    <property type="evidence" value="ECO:0007669"/>
    <property type="project" value="InterPro"/>
</dbReference>
<evidence type="ECO:0000256" key="1">
    <source>
        <dbReference type="ARBA" id="ARBA00004141"/>
    </source>
</evidence>
<feature type="transmembrane region" description="Helical" evidence="8">
    <location>
        <begin position="27"/>
        <end position="48"/>
    </location>
</feature>
<dbReference type="Gene3D" id="1.20.120.350">
    <property type="entry name" value="Voltage-gated potassium channels. Chain C"/>
    <property type="match status" value="1"/>
</dbReference>
<evidence type="ECO:0000256" key="4">
    <source>
        <dbReference type="ARBA" id="ARBA00022989"/>
    </source>
</evidence>
<evidence type="ECO:0000259" key="10">
    <source>
        <dbReference type="Pfam" id="PF09851"/>
    </source>
</evidence>
<organism evidence="11 12">
    <name type="scientific">Schleiferilactobacillus perolens DSM 12744</name>
    <dbReference type="NCBI Taxonomy" id="1423792"/>
    <lineage>
        <taxon>Bacteria</taxon>
        <taxon>Bacillati</taxon>
        <taxon>Bacillota</taxon>
        <taxon>Bacilli</taxon>
        <taxon>Lactobacillales</taxon>
        <taxon>Lactobacillaceae</taxon>
        <taxon>Schleiferilactobacillus</taxon>
    </lineage>
</organism>
<comment type="caution">
    <text evidence="11">The sequence shown here is derived from an EMBL/GenBank/DDBJ whole genome shotgun (WGS) entry which is preliminary data.</text>
</comment>
<feature type="transmembrane region" description="Helical" evidence="8">
    <location>
        <begin position="176"/>
        <end position="195"/>
    </location>
</feature>
<comment type="subcellular location">
    <subcellularLocation>
        <location evidence="1">Membrane</location>
        <topology evidence="1">Multi-pass membrane protein</topology>
    </subcellularLocation>
</comment>
<feature type="domain" description="SHOCT" evidence="10">
    <location>
        <begin position="241"/>
        <end position="265"/>
    </location>
</feature>
<dbReference type="InterPro" id="IPR027359">
    <property type="entry name" value="Volt_channel_dom_sf"/>
</dbReference>
<accession>A0A0R1MK35</accession>
<dbReference type="GO" id="GO:0008076">
    <property type="term" value="C:voltage-gated potassium channel complex"/>
    <property type="evidence" value="ECO:0007669"/>
    <property type="project" value="InterPro"/>
</dbReference>
<evidence type="ECO:0000256" key="7">
    <source>
        <dbReference type="ARBA" id="ARBA00023303"/>
    </source>
</evidence>
<keyword evidence="4 8" id="KW-1133">Transmembrane helix</keyword>
<feature type="transmembrane region" description="Helical" evidence="8">
    <location>
        <begin position="91"/>
        <end position="110"/>
    </location>
</feature>
<feature type="transmembrane region" description="Helical" evidence="8">
    <location>
        <begin position="207"/>
        <end position="229"/>
    </location>
</feature>
<dbReference type="InterPro" id="IPR028325">
    <property type="entry name" value="VG_K_chnl"/>
</dbReference>
<keyword evidence="2" id="KW-0813">Transport</keyword>
<sequence>MNSDLALWEEIMVSGKKHHFLALLRKYYTLLFALLAIISIVLIVADYMDIINIDRWPYAGLDNGILIVFALDYAVRFSSAQHKWSFFKHNLIDLLAIIPFNYAFSFFRFARIFRLVRMTRLLRLTRLARLAGIFAVLNQKGHKFLRANGLIYYLWLSLALILFGAGIYSLTEGTSYGNSIWWAVVTATTVGYGDISPTTVLGRIAAVILMFNGIGLISALTSAVTSFLASESPVNDTSPADEIRKFYSLKQDGIITDEEFETQKEHFLQQSTKI</sequence>
<protein>
    <submittedName>
        <fullName evidence="11">Potassium ion channel protein</fullName>
    </submittedName>
</protein>
<dbReference type="SUPFAM" id="SSF81324">
    <property type="entry name" value="Voltage-gated potassium channels"/>
    <property type="match status" value="1"/>
</dbReference>
<dbReference type="Pfam" id="PF07885">
    <property type="entry name" value="Ion_trans_2"/>
    <property type="match status" value="1"/>
</dbReference>
<reference evidence="11 12" key="1">
    <citation type="journal article" date="2015" name="Genome Announc.">
        <title>Expanding the biotechnology potential of lactobacilli through comparative genomics of 213 strains and associated genera.</title>
        <authorList>
            <person name="Sun Z."/>
            <person name="Harris H.M."/>
            <person name="McCann A."/>
            <person name="Guo C."/>
            <person name="Argimon S."/>
            <person name="Zhang W."/>
            <person name="Yang X."/>
            <person name="Jeffery I.B."/>
            <person name="Cooney J.C."/>
            <person name="Kagawa T.F."/>
            <person name="Liu W."/>
            <person name="Song Y."/>
            <person name="Salvetti E."/>
            <person name="Wrobel A."/>
            <person name="Rasinkangas P."/>
            <person name="Parkhill J."/>
            <person name="Rea M.C."/>
            <person name="O'Sullivan O."/>
            <person name="Ritari J."/>
            <person name="Douillard F.P."/>
            <person name="Paul Ross R."/>
            <person name="Yang R."/>
            <person name="Briner A.E."/>
            <person name="Felis G.E."/>
            <person name="de Vos W.M."/>
            <person name="Barrangou R."/>
            <person name="Klaenhammer T.R."/>
            <person name="Caufield P.W."/>
            <person name="Cui Y."/>
            <person name="Zhang H."/>
            <person name="O'Toole P.W."/>
        </authorList>
    </citation>
    <scope>NUCLEOTIDE SEQUENCE [LARGE SCALE GENOMIC DNA]</scope>
    <source>
        <strain evidence="11 12">DSM 12744</strain>
    </source>
</reference>
<evidence type="ECO:0000256" key="3">
    <source>
        <dbReference type="ARBA" id="ARBA00022692"/>
    </source>
</evidence>
<keyword evidence="5" id="KW-0406">Ion transport</keyword>
<dbReference type="GO" id="GO:0001508">
    <property type="term" value="P:action potential"/>
    <property type="evidence" value="ECO:0007669"/>
    <property type="project" value="TreeGrafter"/>
</dbReference>
<evidence type="ECO:0000256" key="5">
    <source>
        <dbReference type="ARBA" id="ARBA00023065"/>
    </source>
</evidence>
<dbReference type="Pfam" id="PF09851">
    <property type="entry name" value="SHOCT"/>
    <property type="match status" value="1"/>
</dbReference>
<dbReference type="PANTHER" id="PTHR11537:SF254">
    <property type="entry name" value="POTASSIUM VOLTAGE-GATED CHANNEL PROTEIN SHAB"/>
    <property type="match status" value="1"/>
</dbReference>
<dbReference type="EMBL" id="AZEC01000027">
    <property type="protein sequence ID" value="KRL08065.1"/>
    <property type="molecule type" value="Genomic_DNA"/>
</dbReference>
<dbReference type="InterPro" id="IPR013099">
    <property type="entry name" value="K_chnl_dom"/>
</dbReference>
<dbReference type="Gene3D" id="1.10.287.70">
    <property type="match status" value="1"/>
</dbReference>
<feature type="transmembrane region" description="Helical" evidence="8">
    <location>
        <begin position="150"/>
        <end position="170"/>
    </location>
</feature>
<evidence type="ECO:0000256" key="6">
    <source>
        <dbReference type="ARBA" id="ARBA00023136"/>
    </source>
</evidence>
<dbReference type="AlphaFoldDB" id="A0A0R1MK35"/>
<name>A0A0R1MK35_9LACO</name>
<keyword evidence="12" id="KW-1185">Reference proteome</keyword>
<keyword evidence="3 8" id="KW-0812">Transmembrane</keyword>
<dbReference type="Proteomes" id="UP000051330">
    <property type="component" value="Unassembled WGS sequence"/>
</dbReference>
<evidence type="ECO:0000256" key="8">
    <source>
        <dbReference type="SAM" id="Phobius"/>
    </source>
</evidence>
<evidence type="ECO:0000313" key="12">
    <source>
        <dbReference type="Proteomes" id="UP000051330"/>
    </source>
</evidence>